<sequence>MGTVDASHTVTTQKKPTLPKDTDHSSEEDESDFYTDQEDSFQDDYTDEANHLEGSNPNSVTTSETESIEREASAQDDRHAPTTEVVRRETSTVSPVTRGISPIQPITERSGQG</sequence>
<organism evidence="2 3">
    <name type="scientific">Penicillium canescens</name>
    <dbReference type="NCBI Taxonomy" id="5083"/>
    <lineage>
        <taxon>Eukaryota</taxon>
        <taxon>Fungi</taxon>
        <taxon>Dikarya</taxon>
        <taxon>Ascomycota</taxon>
        <taxon>Pezizomycotina</taxon>
        <taxon>Eurotiomycetes</taxon>
        <taxon>Eurotiomycetidae</taxon>
        <taxon>Eurotiales</taxon>
        <taxon>Aspergillaceae</taxon>
        <taxon>Penicillium</taxon>
    </lineage>
</organism>
<dbReference type="AlphaFoldDB" id="A0AAD6N7H7"/>
<gene>
    <name evidence="2" type="ORF">N7460_008069</name>
</gene>
<reference evidence="2" key="1">
    <citation type="journal article" date="2023" name="IMA Fungus">
        <title>Comparative genomic study of the Penicillium genus elucidates a diverse pangenome and 15 lateral gene transfer events.</title>
        <authorList>
            <person name="Petersen C."/>
            <person name="Sorensen T."/>
            <person name="Nielsen M.R."/>
            <person name="Sondergaard T.E."/>
            <person name="Sorensen J.L."/>
            <person name="Fitzpatrick D.A."/>
            <person name="Frisvad J.C."/>
            <person name="Nielsen K.L."/>
        </authorList>
    </citation>
    <scope>NUCLEOTIDE SEQUENCE</scope>
    <source>
        <strain evidence="2">IBT 15450</strain>
    </source>
</reference>
<reference evidence="2" key="2">
    <citation type="submission" date="2023-01" db="EMBL/GenBank/DDBJ databases">
        <authorList>
            <person name="Petersen C."/>
        </authorList>
    </citation>
    <scope>NUCLEOTIDE SEQUENCE</scope>
    <source>
        <strain evidence="2">IBT 15450</strain>
    </source>
</reference>
<name>A0AAD6N7H7_PENCN</name>
<keyword evidence="3" id="KW-1185">Reference proteome</keyword>
<evidence type="ECO:0000313" key="3">
    <source>
        <dbReference type="Proteomes" id="UP001219568"/>
    </source>
</evidence>
<protein>
    <submittedName>
        <fullName evidence="2">Uncharacterized protein</fullName>
    </submittedName>
</protein>
<dbReference type="EMBL" id="JAQJZL010000009">
    <property type="protein sequence ID" value="KAJ6038298.1"/>
    <property type="molecule type" value="Genomic_DNA"/>
</dbReference>
<feature type="compositionally biased region" description="Basic and acidic residues" evidence="1">
    <location>
        <begin position="67"/>
        <end position="90"/>
    </location>
</feature>
<feature type="compositionally biased region" description="Polar residues" evidence="1">
    <location>
        <begin position="53"/>
        <end position="65"/>
    </location>
</feature>
<proteinExistence type="predicted"/>
<accession>A0AAD6N7H7</accession>
<comment type="caution">
    <text evidence="2">The sequence shown here is derived from an EMBL/GenBank/DDBJ whole genome shotgun (WGS) entry which is preliminary data.</text>
</comment>
<feature type="compositionally biased region" description="Polar residues" evidence="1">
    <location>
        <begin position="1"/>
        <end position="15"/>
    </location>
</feature>
<evidence type="ECO:0000313" key="2">
    <source>
        <dbReference type="EMBL" id="KAJ6038298.1"/>
    </source>
</evidence>
<feature type="region of interest" description="Disordered" evidence="1">
    <location>
        <begin position="1"/>
        <end position="113"/>
    </location>
</feature>
<dbReference type="Proteomes" id="UP001219568">
    <property type="component" value="Unassembled WGS sequence"/>
</dbReference>
<feature type="compositionally biased region" description="Acidic residues" evidence="1">
    <location>
        <begin position="26"/>
        <end position="47"/>
    </location>
</feature>
<evidence type="ECO:0000256" key="1">
    <source>
        <dbReference type="SAM" id="MobiDB-lite"/>
    </source>
</evidence>